<reference evidence="1" key="1">
    <citation type="journal article" date="2023" name="bioRxiv">
        <title>Improved chromosome-level genome assembly for marigold (Tagetes erecta).</title>
        <authorList>
            <person name="Jiang F."/>
            <person name="Yuan L."/>
            <person name="Wang S."/>
            <person name="Wang H."/>
            <person name="Xu D."/>
            <person name="Wang A."/>
            <person name="Fan W."/>
        </authorList>
    </citation>
    <scope>NUCLEOTIDE SEQUENCE</scope>
    <source>
        <strain evidence="1">WSJ</strain>
        <tissue evidence="1">Leaf</tissue>
    </source>
</reference>
<accession>A0AAD8NWN8</accession>
<sequence length="78" mass="8212">MVVYHHSNGDMVVWNESDDSGGGDATKMDAVVVGRGSTAYGAKVMKGYDAGNYGNGISVSPWWFRLLMAVVVVINGGS</sequence>
<proteinExistence type="predicted"/>
<dbReference type="EMBL" id="JAUHHV010000005">
    <property type="protein sequence ID" value="KAK1424338.1"/>
    <property type="molecule type" value="Genomic_DNA"/>
</dbReference>
<name>A0AAD8NWN8_TARER</name>
<comment type="caution">
    <text evidence="1">The sequence shown here is derived from an EMBL/GenBank/DDBJ whole genome shotgun (WGS) entry which is preliminary data.</text>
</comment>
<dbReference type="AlphaFoldDB" id="A0AAD8NWN8"/>
<protein>
    <submittedName>
        <fullName evidence="1">Uncharacterized protein</fullName>
    </submittedName>
</protein>
<organism evidence="1 2">
    <name type="scientific">Tagetes erecta</name>
    <name type="common">African marigold</name>
    <dbReference type="NCBI Taxonomy" id="13708"/>
    <lineage>
        <taxon>Eukaryota</taxon>
        <taxon>Viridiplantae</taxon>
        <taxon>Streptophyta</taxon>
        <taxon>Embryophyta</taxon>
        <taxon>Tracheophyta</taxon>
        <taxon>Spermatophyta</taxon>
        <taxon>Magnoliopsida</taxon>
        <taxon>eudicotyledons</taxon>
        <taxon>Gunneridae</taxon>
        <taxon>Pentapetalae</taxon>
        <taxon>asterids</taxon>
        <taxon>campanulids</taxon>
        <taxon>Asterales</taxon>
        <taxon>Asteraceae</taxon>
        <taxon>Asteroideae</taxon>
        <taxon>Heliantheae alliance</taxon>
        <taxon>Tageteae</taxon>
        <taxon>Tagetes</taxon>
    </lineage>
</organism>
<evidence type="ECO:0000313" key="2">
    <source>
        <dbReference type="Proteomes" id="UP001229421"/>
    </source>
</evidence>
<keyword evidence="2" id="KW-1185">Reference proteome</keyword>
<dbReference type="Proteomes" id="UP001229421">
    <property type="component" value="Unassembled WGS sequence"/>
</dbReference>
<gene>
    <name evidence="1" type="ORF">QVD17_19665</name>
</gene>
<evidence type="ECO:0000313" key="1">
    <source>
        <dbReference type="EMBL" id="KAK1424338.1"/>
    </source>
</evidence>